<feature type="non-terminal residue" evidence="7">
    <location>
        <position position="227"/>
    </location>
</feature>
<dbReference type="GO" id="GO:0006508">
    <property type="term" value="P:proteolysis"/>
    <property type="evidence" value="ECO:0007669"/>
    <property type="project" value="UniProtKB-KW"/>
</dbReference>
<dbReference type="SUPFAM" id="SSF54001">
    <property type="entry name" value="Cysteine proteinases"/>
    <property type="match status" value="1"/>
</dbReference>
<dbReference type="AlphaFoldDB" id="A0A6A6G4I8"/>
<dbReference type="Gene3D" id="1.10.418.20">
    <property type="match status" value="1"/>
</dbReference>
<evidence type="ECO:0000256" key="3">
    <source>
        <dbReference type="ARBA" id="ARBA00022670"/>
    </source>
</evidence>
<feature type="domain" description="Ubiquitin-like protease family profile" evidence="6">
    <location>
        <begin position="11"/>
        <end position="213"/>
    </location>
</feature>
<dbReference type="OrthoDB" id="442460at2759"/>
<dbReference type="InterPro" id="IPR038765">
    <property type="entry name" value="Papain-like_cys_pep_sf"/>
</dbReference>
<evidence type="ECO:0000313" key="8">
    <source>
        <dbReference type="Proteomes" id="UP000799538"/>
    </source>
</evidence>
<dbReference type="PROSITE" id="PS50600">
    <property type="entry name" value="ULP_PROTEASE"/>
    <property type="match status" value="1"/>
</dbReference>
<dbReference type="InterPro" id="IPR003653">
    <property type="entry name" value="Peptidase_C48_C"/>
</dbReference>
<dbReference type="Gene3D" id="3.30.310.130">
    <property type="entry name" value="Ubiquitin-related"/>
    <property type="match status" value="1"/>
</dbReference>
<keyword evidence="8" id="KW-1185">Reference proteome</keyword>
<evidence type="ECO:0000256" key="5">
    <source>
        <dbReference type="ARBA" id="ARBA00022801"/>
    </source>
</evidence>
<sequence length="227" mass="25782">LTYPPNAPKQVMVNWSDLERLEEEEMLNDNLIAFELRRLEIKHDQLADEVHFFNSYFYDSLTKGPNGRSAFKYDNVKSWTRKIDLFKYPYIIVPVNSAAHWYVFIICNADKLLQSTDVEPGHTDALANSSQPIGQDADLPNPDAPLIIALDSMGKPHSTEIGHLKSYLVEEAKHKRGQSITKADITSISAKGIPAQTNMFDCGVFLLGYMDTFLRDPRLFVEKVCSR</sequence>
<keyword evidence="3" id="KW-0645">Protease</keyword>
<dbReference type="GO" id="GO:0070139">
    <property type="term" value="F:SUMO-specific endopeptidase activity"/>
    <property type="evidence" value="ECO:0007669"/>
    <property type="project" value="TreeGrafter"/>
</dbReference>
<dbReference type="Proteomes" id="UP000799538">
    <property type="component" value="Unassembled WGS sequence"/>
</dbReference>
<dbReference type="PANTHER" id="PTHR46896:SF3">
    <property type="entry name" value="FI06413P-RELATED"/>
    <property type="match status" value="1"/>
</dbReference>
<dbReference type="EMBL" id="ML992512">
    <property type="protein sequence ID" value="KAF2220642.1"/>
    <property type="molecule type" value="Genomic_DNA"/>
</dbReference>
<name>A0A6A6G4I8_9PEZI</name>
<gene>
    <name evidence="7" type="ORF">BDZ85DRAFT_183510</name>
</gene>
<keyword evidence="2" id="KW-0597">Phosphoprotein</keyword>
<dbReference type="Pfam" id="PF02902">
    <property type="entry name" value="Peptidase_C48"/>
    <property type="match status" value="1"/>
</dbReference>
<dbReference type="InterPro" id="IPR051947">
    <property type="entry name" value="Sentrin-specific_protease"/>
</dbReference>
<keyword evidence="4" id="KW-0833">Ubl conjugation pathway</keyword>
<dbReference type="GO" id="GO:0005634">
    <property type="term" value="C:nucleus"/>
    <property type="evidence" value="ECO:0007669"/>
    <property type="project" value="TreeGrafter"/>
</dbReference>
<dbReference type="GO" id="GO:0016926">
    <property type="term" value="P:protein desumoylation"/>
    <property type="evidence" value="ECO:0007669"/>
    <property type="project" value="TreeGrafter"/>
</dbReference>
<feature type="non-terminal residue" evidence="7">
    <location>
        <position position="1"/>
    </location>
</feature>
<evidence type="ECO:0000256" key="1">
    <source>
        <dbReference type="ARBA" id="ARBA00005234"/>
    </source>
</evidence>
<protein>
    <recommendedName>
        <fullName evidence="6">Ubiquitin-like protease family profile domain-containing protein</fullName>
    </recommendedName>
</protein>
<comment type="similarity">
    <text evidence="1">Belongs to the peptidase C48 family.</text>
</comment>
<accession>A0A6A6G4I8</accession>
<keyword evidence="5" id="KW-0378">Hydrolase</keyword>
<evidence type="ECO:0000256" key="4">
    <source>
        <dbReference type="ARBA" id="ARBA00022786"/>
    </source>
</evidence>
<organism evidence="7 8">
    <name type="scientific">Elsinoe ampelina</name>
    <dbReference type="NCBI Taxonomy" id="302913"/>
    <lineage>
        <taxon>Eukaryota</taxon>
        <taxon>Fungi</taxon>
        <taxon>Dikarya</taxon>
        <taxon>Ascomycota</taxon>
        <taxon>Pezizomycotina</taxon>
        <taxon>Dothideomycetes</taxon>
        <taxon>Dothideomycetidae</taxon>
        <taxon>Myriangiales</taxon>
        <taxon>Elsinoaceae</taxon>
        <taxon>Elsinoe</taxon>
    </lineage>
</organism>
<evidence type="ECO:0000313" key="7">
    <source>
        <dbReference type="EMBL" id="KAF2220642.1"/>
    </source>
</evidence>
<proteinExistence type="inferred from homology"/>
<dbReference type="PANTHER" id="PTHR46896">
    <property type="entry name" value="SENTRIN-SPECIFIC PROTEASE"/>
    <property type="match status" value="1"/>
</dbReference>
<evidence type="ECO:0000259" key="6">
    <source>
        <dbReference type="PROSITE" id="PS50600"/>
    </source>
</evidence>
<dbReference type="GO" id="GO:0005737">
    <property type="term" value="C:cytoplasm"/>
    <property type="evidence" value="ECO:0007669"/>
    <property type="project" value="TreeGrafter"/>
</dbReference>
<evidence type="ECO:0000256" key="2">
    <source>
        <dbReference type="ARBA" id="ARBA00022553"/>
    </source>
</evidence>
<reference evidence="8" key="1">
    <citation type="journal article" date="2020" name="Stud. Mycol.">
        <title>101 Dothideomycetes genomes: A test case for predicting lifestyles and emergence of pathogens.</title>
        <authorList>
            <person name="Haridas S."/>
            <person name="Albert R."/>
            <person name="Binder M."/>
            <person name="Bloem J."/>
            <person name="LaButti K."/>
            <person name="Salamov A."/>
            <person name="Andreopoulos B."/>
            <person name="Baker S."/>
            <person name="Barry K."/>
            <person name="Bills G."/>
            <person name="Bluhm B."/>
            <person name="Cannon C."/>
            <person name="Castanera R."/>
            <person name="Culley D."/>
            <person name="Daum C."/>
            <person name="Ezra D."/>
            <person name="Gonzalez J."/>
            <person name="Henrissat B."/>
            <person name="Kuo A."/>
            <person name="Liang C."/>
            <person name="Lipzen A."/>
            <person name="Lutzoni F."/>
            <person name="Magnuson J."/>
            <person name="Mondo S."/>
            <person name="Nolan M."/>
            <person name="Ohm R."/>
            <person name="Pangilinan J."/>
            <person name="Park H.-J."/>
            <person name="Ramirez L."/>
            <person name="Alfaro M."/>
            <person name="Sun H."/>
            <person name="Tritt A."/>
            <person name="Yoshinaga Y."/>
            <person name="Zwiers L.-H."/>
            <person name="Turgeon B."/>
            <person name="Goodwin S."/>
            <person name="Spatafora J."/>
            <person name="Crous P."/>
            <person name="Grigoriev I."/>
        </authorList>
    </citation>
    <scope>NUCLEOTIDE SEQUENCE [LARGE SCALE GENOMIC DNA]</scope>
    <source>
        <strain evidence="8">CECT 20119</strain>
    </source>
</reference>